<gene>
    <name evidence="3" type="ORF">CSOL1703_00008560</name>
</gene>
<feature type="region of interest" description="Disordered" evidence="1">
    <location>
        <begin position="282"/>
        <end position="346"/>
    </location>
</feature>
<feature type="compositionally biased region" description="Low complexity" evidence="1">
    <location>
        <begin position="308"/>
        <end position="340"/>
    </location>
</feature>
<comment type="caution">
    <text evidence="3">The sequence shown here is derived from an EMBL/GenBank/DDBJ whole genome shotgun (WGS) entry which is preliminary data.</text>
</comment>
<dbReference type="EMBL" id="CABFOC020000082">
    <property type="protein sequence ID" value="CAH0058082.1"/>
    <property type="molecule type" value="Genomic_DNA"/>
</dbReference>
<evidence type="ECO:0000256" key="1">
    <source>
        <dbReference type="SAM" id="MobiDB-lite"/>
    </source>
</evidence>
<sequence>MLPQALLFLLAPLVVAEASPDTPSDIVVNFDRSLEGLVSVEQREVEVVDNVGIPSEFSTPKKGYESVEANSLLDSRAVLDTLLNKRQTSCSPGYGYCASFGRCCPSTSKCCPYGYCIQPNDTCCPKGPCDGDQGCCGANNCYPKTGECCSDGSFCYAGNHCYISTSRGRLCCTDSKCTAAVDRYGTTTYASTSTSTTRLTTTRVQYYSWTYTYYYWYYYWTVSVQIDASIVTSTRRTTTTIFSVQTTDASAASSYFSELSRTVTVPTPAEATSLESLAGSTSFGSAATRSSTSSRSRSTSSTDDDTSNDSSSSSSTSSGSTASVSSSTTAAGTTSVVQGSSPGGGSGAARLWSGMDAPVMGFLSFGLGVGILAVML</sequence>
<organism evidence="3 4">
    <name type="scientific">Clonostachys solani</name>
    <dbReference type="NCBI Taxonomy" id="160281"/>
    <lineage>
        <taxon>Eukaryota</taxon>
        <taxon>Fungi</taxon>
        <taxon>Dikarya</taxon>
        <taxon>Ascomycota</taxon>
        <taxon>Pezizomycotina</taxon>
        <taxon>Sordariomycetes</taxon>
        <taxon>Hypocreomycetidae</taxon>
        <taxon>Hypocreales</taxon>
        <taxon>Bionectriaceae</taxon>
        <taxon>Clonostachys</taxon>
    </lineage>
</organism>
<dbReference type="AlphaFoldDB" id="A0A9N9ZK52"/>
<dbReference type="OrthoDB" id="4777991at2759"/>
<evidence type="ECO:0008006" key="5">
    <source>
        <dbReference type="Google" id="ProtNLM"/>
    </source>
</evidence>
<feature type="chain" id="PRO_5040394556" description="GPI anchored protein" evidence="2">
    <location>
        <begin position="19"/>
        <end position="376"/>
    </location>
</feature>
<evidence type="ECO:0000256" key="2">
    <source>
        <dbReference type="SAM" id="SignalP"/>
    </source>
</evidence>
<evidence type="ECO:0000313" key="3">
    <source>
        <dbReference type="EMBL" id="CAH0058082.1"/>
    </source>
</evidence>
<keyword evidence="2" id="KW-0732">Signal</keyword>
<feature type="compositionally biased region" description="Low complexity" evidence="1">
    <location>
        <begin position="282"/>
        <end position="301"/>
    </location>
</feature>
<keyword evidence="4" id="KW-1185">Reference proteome</keyword>
<accession>A0A9N9ZK52</accession>
<feature type="signal peptide" evidence="2">
    <location>
        <begin position="1"/>
        <end position="18"/>
    </location>
</feature>
<name>A0A9N9ZK52_9HYPO</name>
<protein>
    <recommendedName>
        <fullName evidence="5">GPI anchored protein</fullName>
    </recommendedName>
</protein>
<reference evidence="3" key="1">
    <citation type="submission" date="2021-10" db="EMBL/GenBank/DDBJ databases">
        <authorList>
            <person name="Piombo E."/>
        </authorList>
    </citation>
    <scope>NUCLEOTIDE SEQUENCE</scope>
</reference>
<evidence type="ECO:0000313" key="4">
    <source>
        <dbReference type="Proteomes" id="UP000775872"/>
    </source>
</evidence>
<proteinExistence type="predicted"/>
<dbReference type="Proteomes" id="UP000775872">
    <property type="component" value="Unassembled WGS sequence"/>
</dbReference>